<accession>A0A5B7DHZ8</accession>
<protein>
    <submittedName>
        <fullName evidence="1">Uncharacterized protein</fullName>
    </submittedName>
</protein>
<proteinExistence type="predicted"/>
<dbReference type="EMBL" id="VSRR010000946">
    <property type="protein sequence ID" value="MPC21152.1"/>
    <property type="molecule type" value="Genomic_DNA"/>
</dbReference>
<gene>
    <name evidence="1" type="ORF">E2C01_014127</name>
</gene>
<sequence>MEQEAEGLDHHQHPHQVVNLEHWISAGKGKGCWVTHLLLPHQFPVPSAPTRAHLSSSADSSLTPTLYTQLISPPLSQGNHFTPVCSSRYLSLNLASSSTFCISQSFAVSLNTCSWAMSSLQLRYTLL</sequence>
<dbReference type="Proteomes" id="UP000324222">
    <property type="component" value="Unassembled WGS sequence"/>
</dbReference>
<dbReference type="AlphaFoldDB" id="A0A5B7DHZ8"/>
<reference evidence="1 2" key="1">
    <citation type="submission" date="2019-05" db="EMBL/GenBank/DDBJ databases">
        <title>Another draft genome of Portunus trituberculatus and its Hox gene families provides insights of decapod evolution.</title>
        <authorList>
            <person name="Jeong J.-H."/>
            <person name="Song I."/>
            <person name="Kim S."/>
            <person name="Choi T."/>
            <person name="Kim D."/>
            <person name="Ryu S."/>
            <person name="Kim W."/>
        </authorList>
    </citation>
    <scope>NUCLEOTIDE SEQUENCE [LARGE SCALE GENOMIC DNA]</scope>
    <source>
        <tissue evidence="1">Muscle</tissue>
    </source>
</reference>
<comment type="caution">
    <text evidence="1">The sequence shown here is derived from an EMBL/GenBank/DDBJ whole genome shotgun (WGS) entry which is preliminary data.</text>
</comment>
<evidence type="ECO:0000313" key="1">
    <source>
        <dbReference type="EMBL" id="MPC21152.1"/>
    </source>
</evidence>
<organism evidence="1 2">
    <name type="scientific">Portunus trituberculatus</name>
    <name type="common">Swimming crab</name>
    <name type="synonym">Neptunus trituberculatus</name>
    <dbReference type="NCBI Taxonomy" id="210409"/>
    <lineage>
        <taxon>Eukaryota</taxon>
        <taxon>Metazoa</taxon>
        <taxon>Ecdysozoa</taxon>
        <taxon>Arthropoda</taxon>
        <taxon>Crustacea</taxon>
        <taxon>Multicrustacea</taxon>
        <taxon>Malacostraca</taxon>
        <taxon>Eumalacostraca</taxon>
        <taxon>Eucarida</taxon>
        <taxon>Decapoda</taxon>
        <taxon>Pleocyemata</taxon>
        <taxon>Brachyura</taxon>
        <taxon>Eubrachyura</taxon>
        <taxon>Portunoidea</taxon>
        <taxon>Portunidae</taxon>
        <taxon>Portuninae</taxon>
        <taxon>Portunus</taxon>
    </lineage>
</organism>
<evidence type="ECO:0000313" key="2">
    <source>
        <dbReference type="Proteomes" id="UP000324222"/>
    </source>
</evidence>
<name>A0A5B7DHZ8_PORTR</name>
<keyword evidence="2" id="KW-1185">Reference proteome</keyword>